<comment type="caution">
    <text evidence="2">The sequence shown here is derived from an EMBL/GenBank/DDBJ whole genome shotgun (WGS) entry which is preliminary data.</text>
</comment>
<dbReference type="InterPro" id="IPR002110">
    <property type="entry name" value="Ankyrin_rpt"/>
</dbReference>
<dbReference type="InterPro" id="IPR042334">
    <property type="entry name" value="ANKRD31"/>
</dbReference>
<reference evidence="2" key="1">
    <citation type="submission" date="2018-07" db="EMBL/GenBank/DDBJ databases">
        <title>Comparative genomics of catfishes provides insights into carnivory and benthic adaptation.</title>
        <authorList>
            <person name="Zhang Y."/>
            <person name="Wang D."/>
            <person name="Peng Z."/>
            <person name="Zheng S."/>
            <person name="Shao F."/>
            <person name="Tao W."/>
        </authorList>
    </citation>
    <scope>NUCLEOTIDE SEQUENCE</scope>
    <source>
        <strain evidence="2">Chongqing</strain>
    </source>
</reference>
<dbReference type="Proteomes" id="UP001205998">
    <property type="component" value="Unassembled WGS sequence"/>
</dbReference>
<proteinExistence type="predicted"/>
<keyword evidence="3" id="KW-1185">Reference proteome</keyword>
<feature type="non-terminal residue" evidence="2">
    <location>
        <position position="1"/>
    </location>
</feature>
<dbReference type="EMBL" id="MU563244">
    <property type="protein sequence ID" value="KAI5613246.1"/>
    <property type="molecule type" value="Genomic_DNA"/>
</dbReference>
<dbReference type="SMART" id="SM00248">
    <property type="entry name" value="ANK"/>
    <property type="match status" value="2"/>
</dbReference>
<dbReference type="InterPro" id="IPR036770">
    <property type="entry name" value="Ankyrin_rpt-contain_sf"/>
</dbReference>
<evidence type="ECO:0000313" key="3">
    <source>
        <dbReference type="Proteomes" id="UP001205998"/>
    </source>
</evidence>
<gene>
    <name evidence="2" type="ORF">C0J50_11606</name>
</gene>
<dbReference type="AlphaFoldDB" id="A0AAD5ABM7"/>
<feature type="repeat" description="ANK" evidence="1">
    <location>
        <begin position="11"/>
        <end position="43"/>
    </location>
</feature>
<organism evidence="2 3">
    <name type="scientific">Silurus asotus</name>
    <name type="common">Amur catfish</name>
    <name type="synonym">Parasilurus asotus</name>
    <dbReference type="NCBI Taxonomy" id="30991"/>
    <lineage>
        <taxon>Eukaryota</taxon>
        <taxon>Metazoa</taxon>
        <taxon>Chordata</taxon>
        <taxon>Craniata</taxon>
        <taxon>Vertebrata</taxon>
        <taxon>Euteleostomi</taxon>
        <taxon>Actinopterygii</taxon>
        <taxon>Neopterygii</taxon>
        <taxon>Teleostei</taxon>
        <taxon>Ostariophysi</taxon>
        <taxon>Siluriformes</taxon>
        <taxon>Siluridae</taxon>
        <taxon>Silurus</taxon>
    </lineage>
</organism>
<protein>
    <submittedName>
        <fullName evidence="2">Ankyrin repeat domain-containing protein 11 isoform X2</fullName>
    </submittedName>
</protein>
<dbReference type="Gene3D" id="1.25.40.20">
    <property type="entry name" value="Ankyrin repeat-containing domain"/>
    <property type="match status" value="1"/>
</dbReference>
<dbReference type="PROSITE" id="PS50297">
    <property type="entry name" value="ANK_REP_REGION"/>
    <property type="match status" value="2"/>
</dbReference>
<dbReference type="SUPFAM" id="SSF48403">
    <property type="entry name" value="Ankyrin repeat"/>
    <property type="match status" value="1"/>
</dbReference>
<evidence type="ECO:0000256" key="1">
    <source>
        <dbReference type="PROSITE-ProRule" id="PRU00023"/>
    </source>
</evidence>
<dbReference type="PANTHER" id="PTHR24176">
    <property type="entry name" value="ANKYRIN REPEAT DOMAIN-CONTAINING PROTEIN 31-RELATED"/>
    <property type="match status" value="1"/>
</dbReference>
<sequence>TQRNIHQRNYLGETLLHRACKKGDLLEVKRLIKAGINVNTADNAGWTALHEATVKGCPDVVEELLRAGANV</sequence>
<dbReference type="Pfam" id="PF12796">
    <property type="entry name" value="Ank_2"/>
    <property type="match status" value="1"/>
</dbReference>
<feature type="repeat" description="ANK" evidence="1">
    <location>
        <begin position="44"/>
        <end position="71"/>
    </location>
</feature>
<name>A0AAD5ABM7_SILAS</name>
<evidence type="ECO:0000313" key="2">
    <source>
        <dbReference type="EMBL" id="KAI5613246.1"/>
    </source>
</evidence>
<keyword evidence="1" id="KW-0040">ANK repeat</keyword>
<feature type="non-terminal residue" evidence="2">
    <location>
        <position position="71"/>
    </location>
</feature>
<accession>A0AAD5ABM7</accession>
<dbReference type="PROSITE" id="PS50088">
    <property type="entry name" value="ANK_REPEAT"/>
    <property type="match status" value="2"/>
</dbReference>
<dbReference type="PANTHER" id="PTHR24176:SF14">
    <property type="entry name" value="ANKYRIN REPEAT DOMAIN-CONTAINING PROTEIN 31"/>
    <property type="match status" value="1"/>
</dbReference>